<evidence type="ECO:0000313" key="2">
    <source>
        <dbReference type="EMBL" id="HJG88549.1"/>
    </source>
</evidence>
<reference evidence="2" key="1">
    <citation type="journal article" date="2021" name="PeerJ">
        <title>Extensive microbial diversity within the chicken gut microbiome revealed by metagenomics and culture.</title>
        <authorList>
            <person name="Gilroy R."/>
            <person name="Ravi A."/>
            <person name="Getino M."/>
            <person name="Pursley I."/>
            <person name="Horton D.L."/>
            <person name="Alikhan N.F."/>
            <person name="Baker D."/>
            <person name="Gharbi K."/>
            <person name="Hall N."/>
            <person name="Watson M."/>
            <person name="Adriaenssens E.M."/>
            <person name="Foster-Nyarko E."/>
            <person name="Jarju S."/>
            <person name="Secka A."/>
            <person name="Antonio M."/>
            <person name="Oren A."/>
            <person name="Chaudhuri R.R."/>
            <person name="La Ragione R."/>
            <person name="Hildebrand F."/>
            <person name="Pallen M.J."/>
        </authorList>
    </citation>
    <scope>NUCLEOTIDE SEQUENCE</scope>
    <source>
        <strain evidence="2">CHK121-7720</strain>
    </source>
</reference>
<gene>
    <name evidence="2" type="ORF">K8U91_03610</name>
</gene>
<sequence>MKKIVFTVLAAAALMSCQSNNKQNQMADESEAIEIVGADSTGMMDIFAYEGVVPSESGKGDSIDYMVIITQQIDTVNGVYQLTQTYVTADGKAGQQMKSKGKKLFQRGTPQDKMAKVYKLVPDSGSNQTVNLWVESDTTVVLLDDQMKAPAKPDNHRLKAVKHHHKHHL</sequence>
<keyword evidence="1" id="KW-0732">Signal</keyword>
<organism evidence="2 3">
    <name type="scientific">Barnesiella viscericola</name>
    <dbReference type="NCBI Taxonomy" id="397865"/>
    <lineage>
        <taxon>Bacteria</taxon>
        <taxon>Pseudomonadati</taxon>
        <taxon>Bacteroidota</taxon>
        <taxon>Bacteroidia</taxon>
        <taxon>Bacteroidales</taxon>
        <taxon>Barnesiellaceae</taxon>
        <taxon>Barnesiella</taxon>
    </lineage>
</organism>
<name>A0A921MR59_9BACT</name>
<proteinExistence type="predicted"/>
<reference evidence="2" key="2">
    <citation type="submission" date="2021-09" db="EMBL/GenBank/DDBJ databases">
        <authorList>
            <person name="Gilroy R."/>
        </authorList>
    </citation>
    <scope>NUCLEOTIDE SEQUENCE</scope>
    <source>
        <strain evidence="2">CHK121-7720</strain>
    </source>
</reference>
<dbReference type="Gene3D" id="2.40.128.640">
    <property type="match status" value="1"/>
</dbReference>
<dbReference type="EMBL" id="DYUD01000012">
    <property type="protein sequence ID" value="HJG88549.1"/>
    <property type="molecule type" value="Genomic_DNA"/>
</dbReference>
<feature type="chain" id="PRO_5038140033" evidence="1">
    <location>
        <begin position="22"/>
        <end position="169"/>
    </location>
</feature>
<dbReference type="RefSeq" id="WP_273305587.1">
    <property type="nucleotide sequence ID" value="NZ_DYUD01000012.1"/>
</dbReference>
<feature type="signal peptide" evidence="1">
    <location>
        <begin position="1"/>
        <end position="21"/>
    </location>
</feature>
<dbReference type="AlphaFoldDB" id="A0A921MR59"/>
<accession>A0A921MR59</accession>
<evidence type="ECO:0000256" key="1">
    <source>
        <dbReference type="SAM" id="SignalP"/>
    </source>
</evidence>
<evidence type="ECO:0000313" key="3">
    <source>
        <dbReference type="Proteomes" id="UP000757103"/>
    </source>
</evidence>
<protein>
    <submittedName>
        <fullName evidence="2">Copper resistance protein NlpE</fullName>
    </submittedName>
</protein>
<comment type="caution">
    <text evidence="2">The sequence shown here is derived from an EMBL/GenBank/DDBJ whole genome shotgun (WGS) entry which is preliminary data.</text>
</comment>
<dbReference type="Proteomes" id="UP000757103">
    <property type="component" value="Unassembled WGS sequence"/>
</dbReference>
<dbReference type="PROSITE" id="PS51257">
    <property type="entry name" value="PROKAR_LIPOPROTEIN"/>
    <property type="match status" value="1"/>
</dbReference>